<dbReference type="EC" id="7.-.-.-" evidence="8"/>
<dbReference type="SUPFAM" id="SSF46548">
    <property type="entry name" value="alpha-helical ferredoxin"/>
    <property type="match status" value="1"/>
</dbReference>
<dbReference type="Pfam" id="PF12838">
    <property type="entry name" value="Fer4_7"/>
    <property type="match status" value="1"/>
</dbReference>
<feature type="binding site" evidence="8">
    <location>
        <position position="402"/>
    </location>
    <ligand>
        <name>[4Fe-4S] cluster</name>
        <dbReference type="ChEBI" id="CHEBI:49883"/>
        <label>2</label>
    </ligand>
</feature>
<dbReference type="EMBL" id="RZHD01000006">
    <property type="protein sequence ID" value="RUR45077.1"/>
    <property type="molecule type" value="Genomic_DNA"/>
</dbReference>
<keyword evidence="4 8" id="KW-0677">Repeat</keyword>
<keyword evidence="6 8" id="KW-0408">Iron</keyword>
<comment type="cofactor">
    <cofactor evidence="8">
        <name>[4Fe-4S] cluster</name>
        <dbReference type="ChEBI" id="CHEBI:49883"/>
    </cofactor>
    <text evidence="8">Binds 2 [4Fe-4S] clusters per subunit.</text>
</comment>
<dbReference type="PANTHER" id="PTHR43034">
    <property type="entry name" value="ION-TRANSLOCATING OXIDOREDUCTASE COMPLEX SUBUNIT C"/>
    <property type="match status" value="1"/>
</dbReference>
<comment type="function">
    <text evidence="8">Part of a membrane-bound complex that couples electron transfer with translocation of ions across the membrane.</text>
</comment>
<proteinExistence type="inferred from homology"/>
<protein>
    <recommendedName>
        <fullName evidence="8">Ion-translocating oxidoreductase complex subunit C</fullName>
        <ecNumber evidence="8">7.-.-.-</ecNumber>
    </recommendedName>
    <alternativeName>
        <fullName evidence="8">Rnf electron transport complex subunit C</fullName>
    </alternativeName>
</protein>
<dbReference type="InterPro" id="IPR010208">
    <property type="entry name" value="Ion_transpt_RnfC/RsxC"/>
</dbReference>
<dbReference type="Pfam" id="PF13375">
    <property type="entry name" value="RnfC_N"/>
    <property type="match status" value="1"/>
</dbReference>
<dbReference type="NCBIfam" id="TIGR01945">
    <property type="entry name" value="rnfC"/>
    <property type="match status" value="1"/>
</dbReference>
<keyword evidence="7 8" id="KW-0411">Iron-sulfur</keyword>
<keyword evidence="5 8" id="KW-0249">Electron transport</keyword>
<accession>A0A433LAI9</accession>
<dbReference type="GO" id="GO:0022900">
    <property type="term" value="P:electron transport chain"/>
    <property type="evidence" value="ECO:0007669"/>
    <property type="project" value="UniProtKB-UniRule"/>
</dbReference>
<dbReference type="GO" id="GO:0051539">
    <property type="term" value="F:4 iron, 4 sulfur cluster binding"/>
    <property type="evidence" value="ECO:0007669"/>
    <property type="project" value="UniProtKB-KW"/>
</dbReference>
<dbReference type="SUPFAM" id="SSF142019">
    <property type="entry name" value="Nqo1 FMN-binding domain-like"/>
    <property type="match status" value="1"/>
</dbReference>
<gene>
    <name evidence="12" type="primary">rsxC</name>
    <name evidence="8" type="synonym">rnfC</name>
    <name evidence="12" type="ORF">ELY37_13515</name>
</gene>
<keyword evidence="8" id="KW-1278">Translocase</keyword>
<dbReference type="InterPro" id="IPR017896">
    <property type="entry name" value="4Fe4S_Fe-S-bd"/>
</dbReference>
<comment type="subunit">
    <text evidence="8">The complex is composed of six subunits: RnfA, RnfB, RnfC, RnfD, RnfE and RnfG.</text>
</comment>
<comment type="subcellular location">
    <subcellularLocation>
        <location evidence="8">Cell inner membrane</location>
        <topology evidence="8">Peripheral membrane protein</topology>
    </subcellularLocation>
</comment>
<dbReference type="Pfam" id="PF01512">
    <property type="entry name" value="Complex1_51K"/>
    <property type="match status" value="1"/>
</dbReference>
<keyword evidence="8" id="KW-1003">Cell membrane</keyword>
<dbReference type="NCBIfam" id="NF003454">
    <property type="entry name" value="PRK05035.1"/>
    <property type="match status" value="1"/>
</dbReference>
<evidence type="ECO:0000256" key="1">
    <source>
        <dbReference type="ARBA" id="ARBA00022448"/>
    </source>
</evidence>
<evidence type="ECO:0000256" key="7">
    <source>
        <dbReference type="ARBA" id="ARBA00023014"/>
    </source>
</evidence>
<sequence>MTLSFDFPGGIYPPERKVRSSQAPLQRATLPEQVSLPLRQHSGRPAVACVNPGDSVQVGSLIAKRDGLISANIHASISGTVTHVSGHDIQIESDGQDTWDTLAPLSWRDTDARTLLARLDESGVVGLGGAGFPTQVKTRVIVRHAIDTLIVNAAECEPYITADDITLQRYPDDVLEGAQLIASLCGAKQIIIGIEDNKPEAIAALEQAITRSQLASVTLTVIPTRYPSGSEKLLIKTLLNRTVPSQGLPADIGVLCHNPGTLLAALNAVRAGQPLVERIVTLTGDAIARPGNYWVRLGTSMETLLAQVGLDTDRLSGVVQGGPMMGETLDTLQRPVVKTTNCLIAATQAELPPGPQESPCIRCGACESVCPVQLLPQQLHWYARAQDDDKLARYHLFDCIECGACSYVCPSHIPLVEDYREAKSRLRHQQIETAKAEHAKHRFEFRQARLAREEAEKQARRHARLAQTKSPTSNNRADATAQPASTAMPSAAPQTDLRSLRIAQSAAKAAVRKAEKVLAREAQQAPHESHEDLETQLATARENLKVADLQLAQARENTQASTEESP</sequence>
<evidence type="ECO:0000259" key="11">
    <source>
        <dbReference type="PROSITE" id="PS51379"/>
    </source>
</evidence>
<dbReference type="OrthoDB" id="9767754at2"/>
<dbReference type="RefSeq" id="WP_126951744.1">
    <property type="nucleotide sequence ID" value="NZ_RZHC01000023.1"/>
</dbReference>
<keyword evidence="9" id="KW-0175">Coiled coil</keyword>
<feature type="binding site" evidence="8">
    <location>
        <position position="399"/>
    </location>
    <ligand>
        <name>[4Fe-4S] cluster</name>
        <dbReference type="ChEBI" id="CHEBI:49883"/>
        <label>2</label>
    </ligand>
</feature>
<dbReference type="HAMAP" id="MF_00461">
    <property type="entry name" value="RsxC_RnfC"/>
    <property type="match status" value="1"/>
</dbReference>
<dbReference type="InterPro" id="IPR019554">
    <property type="entry name" value="Soluble_ligand-bd"/>
</dbReference>
<evidence type="ECO:0000256" key="4">
    <source>
        <dbReference type="ARBA" id="ARBA00022737"/>
    </source>
</evidence>
<dbReference type="Proteomes" id="UP000286912">
    <property type="component" value="Unassembled WGS sequence"/>
</dbReference>
<evidence type="ECO:0000256" key="2">
    <source>
        <dbReference type="ARBA" id="ARBA00022485"/>
    </source>
</evidence>
<evidence type="ECO:0000256" key="3">
    <source>
        <dbReference type="ARBA" id="ARBA00022723"/>
    </source>
</evidence>
<evidence type="ECO:0000256" key="8">
    <source>
        <dbReference type="HAMAP-Rule" id="MF_00461"/>
    </source>
</evidence>
<keyword evidence="13" id="KW-1185">Reference proteome</keyword>
<keyword evidence="1 8" id="KW-0813">Transport</keyword>
<reference evidence="12 13" key="1">
    <citation type="submission" date="2018-12" db="EMBL/GenBank/DDBJ databases">
        <title>three novel Halomonas strain isolated from plants.</title>
        <authorList>
            <person name="Sun C."/>
        </authorList>
    </citation>
    <scope>NUCLEOTIDE SEQUENCE [LARGE SCALE GENOMIC DNA]</scope>
    <source>
        <strain evidence="12 13">RC</strain>
    </source>
</reference>
<feature type="binding site" evidence="8">
    <location>
        <position position="366"/>
    </location>
    <ligand>
        <name>[4Fe-4S] cluster</name>
        <dbReference type="ChEBI" id="CHEBI:49883"/>
        <label>1</label>
    </ligand>
</feature>
<name>A0A433LAI9_9GAMM</name>
<keyword evidence="2 8" id="KW-0004">4Fe-4S</keyword>
<keyword evidence="8" id="KW-0997">Cell inner membrane</keyword>
<evidence type="ECO:0000256" key="5">
    <source>
        <dbReference type="ARBA" id="ARBA00022982"/>
    </source>
</evidence>
<dbReference type="PANTHER" id="PTHR43034:SF2">
    <property type="entry name" value="ION-TRANSLOCATING OXIDOREDUCTASE COMPLEX SUBUNIT C"/>
    <property type="match status" value="1"/>
</dbReference>
<dbReference type="GO" id="GO:0046872">
    <property type="term" value="F:metal ion binding"/>
    <property type="evidence" value="ECO:0007669"/>
    <property type="project" value="UniProtKB-KW"/>
</dbReference>
<evidence type="ECO:0000256" key="6">
    <source>
        <dbReference type="ARBA" id="ARBA00023004"/>
    </source>
</evidence>
<feature type="coiled-coil region" evidence="9">
    <location>
        <begin position="530"/>
        <end position="557"/>
    </location>
</feature>
<feature type="compositionally biased region" description="Polar residues" evidence="10">
    <location>
        <begin position="467"/>
        <end position="495"/>
    </location>
</feature>
<evidence type="ECO:0000256" key="10">
    <source>
        <dbReference type="SAM" id="MobiDB-lite"/>
    </source>
</evidence>
<dbReference type="InterPro" id="IPR011538">
    <property type="entry name" value="Nuo51_FMN-bd"/>
</dbReference>
<feature type="binding site" evidence="8">
    <location>
        <position position="360"/>
    </location>
    <ligand>
        <name>[4Fe-4S] cluster</name>
        <dbReference type="ChEBI" id="CHEBI:49883"/>
        <label>1</label>
    </ligand>
</feature>
<dbReference type="AlphaFoldDB" id="A0A433LAI9"/>
<dbReference type="PROSITE" id="PS51379">
    <property type="entry name" value="4FE4S_FER_2"/>
    <property type="match status" value="2"/>
</dbReference>
<dbReference type="Pfam" id="PF10531">
    <property type="entry name" value="SLBB"/>
    <property type="match status" value="1"/>
</dbReference>
<evidence type="ECO:0000256" key="9">
    <source>
        <dbReference type="SAM" id="Coils"/>
    </source>
</evidence>
<comment type="similarity">
    <text evidence="8">Belongs to the 4Fe4S bacterial-type ferredoxin family. RnfC subfamily.</text>
</comment>
<organism evidence="12 13">
    <name type="scientific">Vreelandella populi</name>
    <dbReference type="NCBI Taxonomy" id="2498858"/>
    <lineage>
        <taxon>Bacteria</taxon>
        <taxon>Pseudomonadati</taxon>
        <taxon>Pseudomonadota</taxon>
        <taxon>Gammaproteobacteria</taxon>
        <taxon>Oceanospirillales</taxon>
        <taxon>Halomonadaceae</taxon>
        <taxon>Vreelandella</taxon>
    </lineage>
</organism>
<feature type="binding site" evidence="8">
    <location>
        <position position="370"/>
    </location>
    <ligand>
        <name>[4Fe-4S] cluster</name>
        <dbReference type="ChEBI" id="CHEBI:49883"/>
        <label>2</label>
    </ligand>
</feature>
<dbReference type="InterPro" id="IPR037225">
    <property type="entry name" value="Nuo51_FMN-bd_sf"/>
</dbReference>
<evidence type="ECO:0000313" key="13">
    <source>
        <dbReference type="Proteomes" id="UP000286912"/>
    </source>
</evidence>
<feature type="binding site" evidence="8">
    <location>
        <position position="363"/>
    </location>
    <ligand>
        <name>[4Fe-4S] cluster</name>
        <dbReference type="ChEBI" id="CHEBI:49883"/>
        <label>1</label>
    </ligand>
</feature>
<dbReference type="Gene3D" id="3.40.50.11540">
    <property type="entry name" value="NADH-ubiquinone oxidoreductase 51kDa subunit"/>
    <property type="match status" value="1"/>
</dbReference>
<feature type="domain" description="4Fe-4S ferredoxin-type" evidence="11">
    <location>
        <begin position="390"/>
        <end position="419"/>
    </location>
</feature>
<comment type="caution">
    <text evidence="12">The sequence shown here is derived from an EMBL/GenBank/DDBJ whole genome shotgun (WGS) entry which is preliminary data.</text>
</comment>
<keyword evidence="3 8" id="KW-0479">Metal-binding</keyword>
<dbReference type="GO" id="GO:0009055">
    <property type="term" value="F:electron transfer activity"/>
    <property type="evidence" value="ECO:0007669"/>
    <property type="project" value="InterPro"/>
</dbReference>
<dbReference type="InterPro" id="IPR026902">
    <property type="entry name" value="RnfC_N"/>
</dbReference>
<feature type="binding site" evidence="8">
    <location>
        <position position="405"/>
    </location>
    <ligand>
        <name>[4Fe-4S] cluster</name>
        <dbReference type="ChEBI" id="CHEBI:49883"/>
        <label>2</label>
    </ligand>
</feature>
<dbReference type="PROSITE" id="PS00198">
    <property type="entry name" value="4FE4S_FER_1"/>
    <property type="match status" value="1"/>
</dbReference>
<dbReference type="Gene3D" id="3.30.70.20">
    <property type="match status" value="1"/>
</dbReference>
<evidence type="ECO:0000313" key="12">
    <source>
        <dbReference type="EMBL" id="RUR45077.1"/>
    </source>
</evidence>
<feature type="binding site" evidence="8">
    <location>
        <position position="409"/>
    </location>
    <ligand>
        <name>[4Fe-4S] cluster</name>
        <dbReference type="ChEBI" id="CHEBI:49883"/>
        <label>1</label>
    </ligand>
</feature>
<dbReference type="GO" id="GO:0005886">
    <property type="term" value="C:plasma membrane"/>
    <property type="evidence" value="ECO:0007669"/>
    <property type="project" value="UniProtKB-SubCell"/>
</dbReference>
<keyword evidence="8" id="KW-0472">Membrane</keyword>
<dbReference type="InterPro" id="IPR017900">
    <property type="entry name" value="4Fe4S_Fe_S_CS"/>
</dbReference>
<feature type="domain" description="4Fe-4S ferredoxin-type" evidence="11">
    <location>
        <begin position="351"/>
        <end position="380"/>
    </location>
</feature>
<feature type="region of interest" description="Disordered" evidence="10">
    <location>
        <begin position="452"/>
        <end position="495"/>
    </location>
</feature>